<organism evidence="1 2">
    <name type="scientific">Sulfitobacter guttiformis</name>
    <dbReference type="NCBI Taxonomy" id="74349"/>
    <lineage>
        <taxon>Bacteria</taxon>
        <taxon>Pseudomonadati</taxon>
        <taxon>Pseudomonadota</taxon>
        <taxon>Alphaproteobacteria</taxon>
        <taxon>Rhodobacterales</taxon>
        <taxon>Roseobacteraceae</taxon>
        <taxon>Sulfitobacter</taxon>
    </lineage>
</organism>
<evidence type="ECO:0000313" key="1">
    <source>
        <dbReference type="EMBL" id="RKE95791.1"/>
    </source>
</evidence>
<dbReference type="Proteomes" id="UP000284407">
    <property type="component" value="Unassembled WGS sequence"/>
</dbReference>
<comment type="caution">
    <text evidence="1">The sequence shown here is derived from an EMBL/GenBank/DDBJ whole genome shotgun (WGS) entry which is preliminary data.</text>
</comment>
<dbReference type="AlphaFoldDB" id="A0A420DNH3"/>
<evidence type="ECO:0000313" key="2">
    <source>
        <dbReference type="Proteomes" id="UP000284407"/>
    </source>
</evidence>
<sequence length="25" mass="2587">MDGLAGAGEAIRTPDPNLGKVMLYP</sequence>
<reference evidence="1 2" key="1">
    <citation type="submission" date="2018-09" db="EMBL/GenBank/DDBJ databases">
        <title>Genomic Encyclopedia of Archaeal and Bacterial Type Strains, Phase II (KMG-II): from individual species to whole genera.</title>
        <authorList>
            <person name="Goeker M."/>
        </authorList>
    </citation>
    <scope>NUCLEOTIDE SEQUENCE [LARGE SCALE GENOMIC DNA]</scope>
    <source>
        <strain evidence="1 2">DSM 11458</strain>
    </source>
</reference>
<name>A0A420DNH3_9RHOB</name>
<protein>
    <submittedName>
        <fullName evidence="1">Uncharacterized protein</fullName>
    </submittedName>
</protein>
<dbReference type="EMBL" id="RAQK01000001">
    <property type="protein sequence ID" value="RKE95791.1"/>
    <property type="molecule type" value="Genomic_DNA"/>
</dbReference>
<proteinExistence type="predicted"/>
<gene>
    <name evidence="1" type="ORF">C8N30_0331</name>
</gene>
<keyword evidence="2" id="KW-1185">Reference proteome</keyword>
<accession>A0A420DNH3</accession>